<dbReference type="EMBL" id="MLQQ01000010">
    <property type="protein sequence ID" value="OIJ14028.1"/>
    <property type="molecule type" value="Genomic_DNA"/>
</dbReference>
<evidence type="ECO:0000313" key="2">
    <source>
        <dbReference type="EMBL" id="OIJ14028.1"/>
    </source>
</evidence>
<dbReference type="InterPro" id="IPR025510">
    <property type="entry name" value="DUF4397"/>
</dbReference>
<sequence length="263" mass="29782">MYQYPPLNKIVQDAAMYDMLANYYKYLDPQKHIYYYQLHLMCMQQLCQTVEFGGTPYRSSGNPNNNNNNNNQRAKVRVLHASPDAPRVDIYVNGEKTFENMMYYQISPYMDLQAGSYEIEVYPAGQTNDAVLSENVRVGAGKHYTIAAADRLEDLRLVVVEDEPDVPQGKTKVRVWHLSPNAPQVDIAVADGDVLFEDVSFRDASDYLELDPGTVTLEVREAGTDNIVLTLRDTNLRANEVYTVAAIGIFEGRPRFEALILNP</sequence>
<gene>
    <name evidence="2" type="ORF">BKP35_07430</name>
</gene>
<keyword evidence="3" id="KW-1185">Reference proteome</keyword>
<accession>A0A1S2LNC1</accession>
<dbReference type="RefSeq" id="WP_071312722.1">
    <property type="nucleotide sequence ID" value="NZ_MLQQ01000010.1"/>
</dbReference>
<organism evidence="2 3">
    <name type="scientific">Anaerobacillus arseniciselenatis</name>
    <dbReference type="NCBI Taxonomy" id="85682"/>
    <lineage>
        <taxon>Bacteria</taxon>
        <taxon>Bacillati</taxon>
        <taxon>Bacillota</taxon>
        <taxon>Bacilli</taxon>
        <taxon>Bacillales</taxon>
        <taxon>Bacillaceae</taxon>
        <taxon>Anaerobacillus</taxon>
    </lineage>
</organism>
<protein>
    <recommendedName>
        <fullName evidence="1">DUF4397 domain-containing protein</fullName>
    </recommendedName>
</protein>
<feature type="domain" description="DUF4397" evidence="1">
    <location>
        <begin position="74"/>
        <end position="188"/>
    </location>
</feature>
<evidence type="ECO:0000259" key="1">
    <source>
        <dbReference type="Pfam" id="PF14344"/>
    </source>
</evidence>
<dbReference type="Pfam" id="PF14344">
    <property type="entry name" value="DUF4397"/>
    <property type="match status" value="2"/>
</dbReference>
<dbReference type="Proteomes" id="UP000180098">
    <property type="component" value="Unassembled WGS sequence"/>
</dbReference>
<proteinExistence type="predicted"/>
<evidence type="ECO:0000313" key="3">
    <source>
        <dbReference type="Proteomes" id="UP000180098"/>
    </source>
</evidence>
<dbReference type="OrthoDB" id="9783299at2"/>
<feature type="domain" description="DUF4397" evidence="1">
    <location>
        <begin position="190"/>
        <end position="253"/>
    </location>
</feature>
<name>A0A1S2LNC1_9BACI</name>
<dbReference type="AlphaFoldDB" id="A0A1S2LNC1"/>
<reference evidence="2 3" key="1">
    <citation type="submission" date="2016-10" db="EMBL/GenBank/DDBJ databases">
        <title>Draft genome sequences of four alkaliphilic bacteria belonging to the Anaerobacillus genus.</title>
        <authorList>
            <person name="Bassil N.M."/>
            <person name="Lloyd J.R."/>
        </authorList>
    </citation>
    <scope>NUCLEOTIDE SEQUENCE [LARGE SCALE GENOMIC DNA]</scope>
    <source>
        <strain evidence="2 3">DSM 15340</strain>
    </source>
</reference>
<comment type="caution">
    <text evidence="2">The sequence shown here is derived from an EMBL/GenBank/DDBJ whole genome shotgun (WGS) entry which is preliminary data.</text>
</comment>